<evidence type="ECO:0000256" key="1">
    <source>
        <dbReference type="SAM" id="Phobius"/>
    </source>
</evidence>
<sequence length="137" mass="14323">MRATTTTTLRLVIDLVLGVLTLAVLALGIRGVARARHWATRMAGRPWWRVVLQLAPGLVTVVVLVTLPGLLGAVVGGGRDLTFEQVAYYSPALVDWIASATLVQAAALVARSTAFRGVSPGRARPAGTPAFVRGPGS</sequence>
<keyword evidence="1" id="KW-0812">Transmembrane</keyword>
<accession>A0ABY4NSH5</accession>
<protein>
    <submittedName>
        <fullName evidence="2">Uncharacterized protein</fullName>
    </submittedName>
</protein>
<keyword evidence="1" id="KW-1133">Transmembrane helix</keyword>
<keyword evidence="3" id="KW-1185">Reference proteome</keyword>
<evidence type="ECO:0000313" key="3">
    <source>
        <dbReference type="Proteomes" id="UP000830158"/>
    </source>
</evidence>
<feature type="transmembrane region" description="Helical" evidence="1">
    <location>
        <begin position="54"/>
        <end position="76"/>
    </location>
</feature>
<organism evidence="2 3">
    <name type="scientific">Amycolatopsis thermalba</name>
    <dbReference type="NCBI Taxonomy" id="944492"/>
    <lineage>
        <taxon>Bacteria</taxon>
        <taxon>Bacillati</taxon>
        <taxon>Actinomycetota</taxon>
        <taxon>Actinomycetes</taxon>
        <taxon>Pseudonocardiales</taxon>
        <taxon>Pseudonocardiaceae</taxon>
        <taxon>Amycolatopsis</taxon>
    </lineage>
</organism>
<proteinExistence type="predicted"/>
<dbReference type="EMBL" id="CP091196">
    <property type="protein sequence ID" value="UQS23034.1"/>
    <property type="molecule type" value="Genomic_DNA"/>
</dbReference>
<evidence type="ECO:0000313" key="2">
    <source>
        <dbReference type="EMBL" id="UQS23034.1"/>
    </source>
</evidence>
<keyword evidence="1" id="KW-0472">Membrane</keyword>
<name>A0ABY4NSH5_9PSEU</name>
<gene>
    <name evidence="2" type="ORF">L1857_09500</name>
</gene>
<feature type="transmembrane region" description="Helical" evidence="1">
    <location>
        <begin position="88"/>
        <end position="110"/>
    </location>
</feature>
<reference evidence="2" key="1">
    <citation type="submission" date="2022-01" db="EMBL/GenBank/DDBJ databases">
        <title>PSI-footprinting approach for the identification of protein synthesis inhibitor producers.</title>
        <authorList>
            <person name="Handel F."/>
            <person name="Kulik A."/>
            <person name="Wex K.W."/>
            <person name="Berscheid A."/>
            <person name="Saur J.S."/>
            <person name="Winkler A."/>
            <person name="Wibberg D."/>
            <person name="Kalinowski J."/>
            <person name="Broetz-Oesterhelt H."/>
            <person name="Mast Y."/>
        </authorList>
    </citation>
    <scope>NUCLEOTIDE SEQUENCE</scope>
    <source>
        <strain evidence="2">KNN 49.3e</strain>
    </source>
</reference>
<dbReference type="Proteomes" id="UP000830158">
    <property type="component" value="Chromosome"/>
</dbReference>
<dbReference type="RefSeq" id="WP_116112712.1">
    <property type="nucleotide sequence ID" value="NZ_CP091196.1"/>
</dbReference>
<feature type="transmembrane region" description="Helical" evidence="1">
    <location>
        <begin position="12"/>
        <end position="33"/>
    </location>
</feature>